<dbReference type="AlphaFoldDB" id="A0A6I6G8U5"/>
<gene>
    <name evidence="2" type="ORF">GLV81_07135</name>
</gene>
<keyword evidence="3" id="KW-1185">Reference proteome</keyword>
<dbReference type="Proteomes" id="UP000426027">
    <property type="component" value="Chromosome"/>
</dbReference>
<protein>
    <submittedName>
        <fullName evidence="2">Uncharacterized protein</fullName>
    </submittedName>
</protein>
<keyword evidence="1" id="KW-0732">Signal</keyword>
<name>A0A6I6G8U5_9BACT</name>
<dbReference type="RefSeq" id="WP_157478114.1">
    <property type="nucleotide sequence ID" value="NZ_CP046566.1"/>
</dbReference>
<evidence type="ECO:0000313" key="3">
    <source>
        <dbReference type="Proteomes" id="UP000426027"/>
    </source>
</evidence>
<evidence type="ECO:0000313" key="2">
    <source>
        <dbReference type="EMBL" id="QGW27903.1"/>
    </source>
</evidence>
<reference evidence="2 3" key="1">
    <citation type="submission" date="2019-11" db="EMBL/GenBank/DDBJ databases">
        <authorList>
            <person name="Im W.T."/>
        </authorList>
    </citation>
    <scope>NUCLEOTIDE SEQUENCE [LARGE SCALE GENOMIC DNA]</scope>
    <source>
        <strain evidence="2 3">SB-02</strain>
    </source>
</reference>
<organism evidence="2 3">
    <name type="scientific">Phnomibacter ginsenosidimutans</name>
    <dbReference type="NCBI Taxonomy" id="2676868"/>
    <lineage>
        <taxon>Bacteria</taxon>
        <taxon>Pseudomonadati</taxon>
        <taxon>Bacteroidota</taxon>
        <taxon>Chitinophagia</taxon>
        <taxon>Chitinophagales</taxon>
        <taxon>Chitinophagaceae</taxon>
        <taxon>Phnomibacter</taxon>
    </lineage>
</organism>
<feature type="signal peptide" evidence="1">
    <location>
        <begin position="1"/>
        <end position="22"/>
    </location>
</feature>
<accession>A0A6I6G8U5</accession>
<dbReference type="EMBL" id="CP046566">
    <property type="protein sequence ID" value="QGW27903.1"/>
    <property type="molecule type" value="Genomic_DNA"/>
</dbReference>
<proteinExistence type="predicted"/>
<sequence>MKFVCFIAVCIVCLLASTSAWAQVSSNIRVKKIAVQVAPAQLDSLSVVPGSFRMKGADSLQYVWDDVRATLQWIKPPNTDSVWVSYRVFPFGFANKVYRYQYDSVANFLKPCPCRSERIPATISRDLASSITQVVLAAA</sequence>
<feature type="chain" id="PRO_5026207109" evidence="1">
    <location>
        <begin position="23"/>
        <end position="139"/>
    </location>
</feature>
<evidence type="ECO:0000256" key="1">
    <source>
        <dbReference type="SAM" id="SignalP"/>
    </source>
</evidence>
<dbReference type="KEGG" id="fls:GLV81_07135"/>